<name>A0ACB6YXF1_THEGA</name>
<evidence type="ECO:0000313" key="1">
    <source>
        <dbReference type="EMBL" id="KAF9641939.1"/>
    </source>
</evidence>
<evidence type="ECO:0000313" key="2">
    <source>
        <dbReference type="Proteomes" id="UP000886501"/>
    </source>
</evidence>
<proteinExistence type="predicted"/>
<sequence>MFFCRITILCGPSAGREWKYPESGARSFSVTQKESNAEINGIEKITPETIAYCSTLVVFAIQDSKHFSCELGGIDLSELYHDVVGVLRTKTEWASKMLEFWNKIFFGEREGEEEEPKTNREERFKRLEAKQREREGLPGLGAGLLASPTPPAITPPRSRGIPRPTQAPNRSCEYF</sequence>
<dbReference type="EMBL" id="MU118877">
    <property type="protein sequence ID" value="KAF9641939.1"/>
    <property type="molecule type" value="Genomic_DNA"/>
</dbReference>
<keyword evidence="2" id="KW-1185">Reference proteome</keyword>
<dbReference type="Proteomes" id="UP000886501">
    <property type="component" value="Unassembled WGS sequence"/>
</dbReference>
<reference evidence="1" key="2">
    <citation type="journal article" date="2020" name="Nat. Commun.">
        <title>Large-scale genome sequencing of mycorrhizal fungi provides insights into the early evolution of symbiotic traits.</title>
        <authorList>
            <person name="Miyauchi S."/>
            <person name="Kiss E."/>
            <person name="Kuo A."/>
            <person name="Drula E."/>
            <person name="Kohler A."/>
            <person name="Sanchez-Garcia M."/>
            <person name="Morin E."/>
            <person name="Andreopoulos B."/>
            <person name="Barry K.W."/>
            <person name="Bonito G."/>
            <person name="Buee M."/>
            <person name="Carver A."/>
            <person name="Chen C."/>
            <person name="Cichocki N."/>
            <person name="Clum A."/>
            <person name="Culley D."/>
            <person name="Crous P.W."/>
            <person name="Fauchery L."/>
            <person name="Girlanda M."/>
            <person name="Hayes R.D."/>
            <person name="Keri Z."/>
            <person name="LaButti K."/>
            <person name="Lipzen A."/>
            <person name="Lombard V."/>
            <person name="Magnuson J."/>
            <person name="Maillard F."/>
            <person name="Murat C."/>
            <person name="Nolan M."/>
            <person name="Ohm R.A."/>
            <person name="Pangilinan J."/>
            <person name="Pereira M.F."/>
            <person name="Perotto S."/>
            <person name="Peter M."/>
            <person name="Pfister S."/>
            <person name="Riley R."/>
            <person name="Sitrit Y."/>
            <person name="Stielow J.B."/>
            <person name="Szollosi G."/>
            <person name="Zifcakova L."/>
            <person name="Stursova M."/>
            <person name="Spatafora J.W."/>
            <person name="Tedersoo L."/>
            <person name="Vaario L.M."/>
            <person name="Yamada A."/>
            <person name="Yan M."/>
            <person name="Wang P."/>
            <person name="Xu J."/>
            <person name="Bruns T."/>
            <person name="Baldrian P."/>
            <person name="Vilgalys R."/>
            <person name="Dunand C."/>
            <person name="Henrissat B."/>
            <person name="Grigoriev I.V."/>
            <person name="Hibbett D."/>
            <person name="Nagy L.G."/>
            <person name="Martin F.M."/>
        </authorList>
    </citation>
    <scope>NUCLEOTIDE SEQUENCE</scope>
    <source>
        <strain evidence="1">P2</strain>
    </source>
</reference>
<protein>
    <submittedName>
        <fullName evidence="1">Uncharacterized protein</fullName>
    </submittedName>
</protein>
<reference evidence="1" key="1">
    <citation type="submission" date="2019-10" db="EMBL/GenBank/DDBJ databases">
        <authorList>
            <consortium name="DOE Joint Genome Institute"/>
            <person name="Kuo A."/>
            <person name="Miyauchi S."/>
            <person name="Kiss E."/>
            <person name="Drula E."/>
            <person name="Kohler A."/>
            <person name="Sanchez-Garcia M."/>
            <person name="Andreopoulos B."/>
            <person name="Barry K.W."/>
            <person name="Bonito G."/>
            <person name="Buee M."/>
            <person name="Carver A."/>
            <person name="Chen C."/>
            <person name="Cichocki N."/>
            <person name="Clum A."/>
            <person name="Culley D."/>
            <person name="Crous P.W."/>
            <person name="Fauchery L."/>
            <person name="Girlanda M."/>
            <person name="Hayes R."/>
            <person name="Keri Z."/>
            <person name="Labutti K."/>
            <person name="Lipzen A."/>
            <person name="Lombard V."/>
            <person name="Magnuson J."/>
            <person name="Maillard F."/>
            <person name="Morin E."/>
            <person name="Murat C."/>
            <person name="Nolan M."/>
            <person name="Ohm R."/>
            <person name="Pangilinan J."/>
            <person name="Pereira M."/>
            <person name="Perotto S."/>
            <person name="Peter M."/>
            <person name="Riley R."/>
            <person name="Sitrit Y."/>
            <person name="Stielow B."/>
            <person name="Szollosi G."/>
            <person name="Zifcakova L."/>
            <person name="Stursova M."/>
            <person name="Spatafora J.W."/>
            <person name="Tedersoo L."/>
            <person name="Vaario L.-M."/>
            <person name="Yamada A."/>
            <person name="Yan M."/>
            <person name="Wang P."/>
            <person name="Xu J."/>
            <person name="Bruns T."/>
            <person name="Baldrian P."/>
            <person name="Vilgalys R."/>
            <person name="Henrissat B."/>
            <person name="Grigoriev I.V."/>
            <person name="Hibbett D."/>
            <person name="Nagy L.G."/>
            <person name="Martin F.M."/>
        </authorList>
    </citation>
    <scope>NUCLEOTIDE SEQUENCE</scope>
    <source>
        <strain evidence="1">P2</strain>
    </source>
</reference>
<gene>
    <name evidence="1" type="ORF">BDM02DRAFT_3194221</name>
</gene>
<comment type="caution">
    <text evidence="1">The sequence shown here is derived from an EMBL/GenBank/DDBJ whole genome shotgun (WGS) entry which is preliminary data.</text>
</comment>
<accession>A0ACB6YXF1</accession>
<organism evidence="1 2">
    <name type="scientific">Thelephora ganbajun</name>
    <name type="common">Ganba fungus</name>
    <dbReference type="NCBI Taxonomy" id="370292"/>
    <lineage>
        <taxon>Eukaryota</taxon>
        <taxon>Fungi</taxon>
        <taxon>Dikarya</taxon>
        <taxon>Basidiomycota</taxon>
        <taxon>Agaricomycotina</taxon>
        <taxon>Agaricomycetes</taxon>
        <taxon>Thelephorales</taxon>
        <taxon>Thelephoraceae</taxon>
        <taxon>Thelephora</taxon>
    </lineage>
</organism>